<dbReference type="Gene3D" id="3.40.640.10">
    <property type="entry name" value="Type I PLP-dependent aspartate aminotransferase-like (Major domain)"/>
    <property type="match status" value="1"/>
</dbReference>
<dbReference type="PANTHER" id="PTHR43807:SF20">
    <property type="entry name" value="FI04487P"/>
    <property type="match status" value="1"/>
</dbReference>
<dbReference type="Proteomes" id="UP000249061">
    <property type="component" value="Unassembled WGS sequence"/>
</dbReference>
<dbReference type="GO" id="GO:0030170">
    <property type="term" value="F:pyridoxal phosphate binding"/>
    <property type="evidence" value="ECO:0007669"/>
    <property type="project" value="InterPro"/>
</dbReference>
<comment type="caution">
    <text evidence="7">The sequence shown here is derived from an EMBL/GenBank/DDBJ whole genome shotgun (WGS) entry which is preliminary data.</text>
</comment>
<comment type="similarity">
    <text evidence="2">Belongs to the class-I pyridoxal-phosphate-dependent aminotransferase family.</text>
</comment>
<dbReference type="FunFam" id="3.40.640.10:FF:000024">
    <property type="entry name" value="Kynurenine--oxoglutarate transaminase 3"/>
    <property type="match status" value="1"/>
</dbReference>
<evidence type="ECO:0000256" key="2">
    <source>
        <dbReference type="ARBA" id="ARBA00007441"/>
    </source>
</evidence>
<evidence type="ECO:0000313" key="7">
    <source>
        <dbReference type="EMBL" id="PZR16153.1"/>
    </source>
</evidence>
<keyword evidence="4 7" id="KW-0808">Transferase</keyword>
<dbReference type="InterPro" id="IPR015421">
    <property type="entry name" value="PyrdxlP-dep_Trfase_major"/>
</dbReference>
<dbReference type="CDD" id="cd00609">
    <property type="entry name" value="AAT_like"/>
    <property type="match status" value="1"/>
</dbReference>
<keyword evidence="5" id="KW-0663">Pyridoxal phosphate</keyword>
<accession>A0A2W5TS33</accession>
<gene>
    <name evidence="7" type="ORF">DI536_07635</name>
</gene>
<dbReference type="Gene3D" id="3.90.1150.10">
    <property type="entry name" value="Aspartate Aminotransferase, domain 1"/>
    <property type="match status" value="1"/>
</dbReference>
<name>A0A2W5TS33_9BACT</name>
<evidence type="ECO:0000256" key="4">
    <source>
        <dbReference type="ARBA" id="ARBA00022679"/>
    </source>
</evidence>
<dbReference type="PANTHER" id="PTHR43807">
    <property type="entry name" value="FI04487P"/>
    <property type="match status" value="1"/>
</dbReference>
<dbReference type="InterPro" id="IPR051326">
    <property type="entry name" value="Kynurenine-oxoglutarate_AT"/>
</dbReference>
<evidence type="ECO:0000256" key="3">
    <source>
        <dbReference type="ARBA" id="ARBA00022576"/>
    </source>
</evidence>
<evidence type="ECO:0000259" key="6">
    <source>
        <dbReference type="Pfam" id="PF00155"/>
    </source>
</evidence>
<dbReference type="SUPFAM" id="SSF53383">
    <property type="entry name" value="PLP-dependent transferases"/>
    <property type="match status" value="1"/>
</dbReference>
<dbReference type="Pfam" id="PF00155">
    <property type="entry name" value="Aminotran_1_2"/>
    <property type="match status" value="1"/>
</dbReference>
<dbReference type="AlphaFoldDB" id="A0A2W5TS33"/>
<evidence type="ECO:0000313" key="8">
    <source>
        <dbReference type="Proteomes" id="UP000249061"/>
    </source>
</evidence>
<dbReference type="EMBL" id="QFQP01000004">
    <property type="protein sequence ID" value="PZR16153.1"/>
    <property type="molecule type" value="Genomic_DNA"/>
</dbReference>
<evidence type="ECO:0000256" key="1">
    <source>
        <dbReference type="ARBA" id="ARBA00001933"/>
    </source>
</evidence>
<dbReference type="GO" id="GO:0016212">
    <property type="term" value="F:kynurenine-oxoglutarate transaminase activity"/>
    <property type="evidence" value="ECO:0007669"/>
    <property type="project" value="TreeGrafter"/>
</dbReference>
<feature type="domain" description="Aminotransferase class I/classII large" evidence="6">
    <location>
        <begin position="27"/>
        <end position="386"/>
    </location>
</feature>
<protein>
    <submittedName>
        <fullName evidence="7">Aminotransferase</fullName>
    </submittedName>
</protein>
<dbReference type="InterPro" id="IPR015422">
    <property type="entry name" value="PyrdxlP-dep_Trfase_small"/>
</dbReference>
<sequence>MESARVAGFTTSIFSEFSRLAVQHQAVNLGQGFPDFDGPKEIAQAAIDAINGAQNQYAVGQGMPALRSAIAAHARRFYGQDIDAMTQVGVTSGATEAIFAAVQAFTNPGDEVVLFEPFYDSYLASARMAGAVPKFVQLRAPDAAHAQWWFDDAELAAAFSNKTKLVIVNTPNNPTGKLFTREELTRIGELTRMHGAVLLSDEVYEHLVFEGGRHIRPATLPGFSDFTLTISSGGKTFSFTGWKVGWHLGRAELVGAVQKAHQWITFSSATPFQAAIARALELPDSYFQGFVADYTKRRDFLADTLTKSGFEVLPCDGTYFLMAKTDRHRREGEDDIAFCRRLLLEHGVAAIPPSVFYSPEHAPEVHGLARFAFCKTDVVLAAAAQRLLKLAPK</sequence>
<evidence type="ECO:0000256" key="5">
    <source>
        <dbReference type="ARBA" id="ARBA00022898"/>
    </source>
</evidence>
<dbReference type="GO" id="GO:0005737">
    <property type="term" value="C:cytoplasm"/>
    <property type="evidence" value="ECO:0007669"/>
    <property type="project" value="TreeGrafter"/>
</dbReference>
<reference evidence="7 8" key="1">
    <citation type="submission" date="2017-08" db="EMBL/GenBank/DDBJ databases">
        <title>Infants hospitalized years apart are colonized by the same room-sourced microbial strains.</title>
        <authorList>
            <person name="Brooks B."/>
            <person name="Olm M.R."/>
            <person name="Firek B.A."/>
            <person name="Baker R."/>
            <person name="Thomas B.C."/>
            <person name="Morowitz M.J."/>
            <person name="Banfield J.F."/>
        </authorList>
    </citation>
    <scope>NUCLEOTIDE SEQUENCE [LARGE SCALE GENOMIC DNA]</scope>
    <source>
        <strain evidence="7">S2_003_000_R2_14</strain>
    </source>
</reference>
<proteinExistence type="inferred from homology"/>
<organism evidence="7 8">
    <name type="scientific">Archangium gephyra</name>
    <dbReference type="NCBI Taxonomy" id="48"/>
    <lineage>
        <taxon>Bacteria</taxon>
        <taxon>Pseudomonadati</taxon>
        <taxon>Myxococcota</taxon>
        <taxon>Myxococcia</taxon>
        <taxon>Myxococcales</taxon>
        <taxon>Cystobacterineae</taxon>
        <taxon>Archangiaceae</taxon>
        <taxon>Archangium</taxon>
    </lineage>
</organism>
<dbReference type="InterPro" id="IPR015424">
    <property type="entry name" value="PyrdxlP-dep_Trfase"/>
</dbReference>
<dbReference type="InterPro" id="IPR004839">
    <property type="entry name" value="Aminotransferase_I/II_large"/>
</dbReference>
<keyword evidence="3 7" id="KW-0032">Aminotransferase</keyword>
<comment type="cofactor">
    <cofactor evidence="1">
        <name>pyridoxal 5'-phosphate</name>
        <dbReference type="ChEBI" id="CHEBI:597326"/>
    </cofactor>
</comment>